<dbReference type="PROSITE" id="PS51843">
    <property type="entry name" value="NR_LBD"/>
    <property type="match status" value="1"/>
</dbReference>
<proteinExistence type="predicted"/>
<dbReference type="WBParaSite" id="Csp11.Scaffold630.g20933.t1">
    <property type="protein sequence ID" value="Csp11.Scaffold630.g20933.t1"/>
    <property type="gene ID" value="Csp11.Scaffold630.g20933"/>
</dbReference>
<dbReference type="Proteomes" id="UP000095282">
    <property type="component" value="Unplaced"/>
</dbReference>
<dbReference type="AlphaFoldDB" id="A0A1I7UZM4"/>
<sequence length="355" mass="41010">MGDYNSTVKKEGAVVGYFEDNSQPSTSVDDCASQIISFIDVYAYTNSEMTALTLMVNLERNLDNNGDSVDRALFPRHCNAAFDIREAIDFPFPLCERIPTDFACQKFLEDPRANTKVFWCRNVLHFIEWANATQDLGNFTRHEKMLLIAENFLATACLTSFYAFLRIQREAVETAEEGTVPPPCSPEWFAEFSKLAPDAQEWVNRVIVEVLEPMDSLDISMEELVLMKYIIFFNGNEPSKVRSISDVHRIRCYRLKYCQLLQKYIKRHVADPNKRIHRISELLRIIESVRAVSYSLDKWLTMFFTSDVCGMKDVLVYDFHVRAWNEVPVDTSTASTWNTHPPQWTSFGFQPLNLQ</sequence>
<reference evidence="6" key="1">
    <citation type="submission" date="2016-11" db="UniProtKB">
        <authorList>
            <consortium name="WormBaseParasite"/>
        </authorList>
    </citation>
    <scope>IDENTIFICATION</scope>
</reference>
<dbReference type="SMART" id="SM00430">
    <property type="entry name" value="HOLI"/>
    <property type="match status" value="1"/>
</dbReference>
<keyword evidence="1" id="KW-0805">Transcription regulation</keyword>
<dbReference type="PANTHER" id="PTHR47630">
    <property type="entry name" value="NUCLEAR HORMONE RECEPTOR FAMILY-RELATED-RELATED"/>
    <property type="match status" value="1"/>
</dbReference>
<dbReference type="InterPro" id="IPR000536">
    <property type="entry name" value="Nucl_hrmn_rcpt_lig-bd"/>
</dbReference>
<keyword evidence="3" id="KW-0675">Receptor</keyword>
<evidence type="ECO:0000313" key="6">
    <source>
        <dbReference type="WBParaSite" id="Csp11.Scaffold630.g20933.t1"/>
    </source>
</evidence>
<feature type="domain" description="NR LBD" evidence="4">
    <location>
        <begin position="86"/>
        <end position="322"/>
    </location>
</feature>
<accession>A0A1I7UZM4</accession>
<dbReference type="eggNOG" id="KOG3575">
    <property type="taxonomic scope" value="Eukaryota"/>
</dbReference>
<keyword evidence="5" id="KW-1185">Reference proteome</keyword>
<evidence type="ECO:0000313" key="5">
    <source>
        <dbReference type="Proteomes" id="UP000095282"/>
    </source>
</evidence>
<keyword evidence="2" id="KW-0804">Transcription</keyword>
<evidence type="ECO:0000256" key="1">
    <source>
        <dbReference type="ARBA" id="ARBA00023015"/>
    </source>
</evidence>
<dbReference type="Pfam" id="PF00104">
    <property type="entry name" value="Hormone_recep"/>
    <property type="match status" value="1"/>
</dbReference>
<evidence type="ECO:0000259" key="4">
    <source>
        <dbReference type="PROSITE" id="PS51843"/>
    </source>
</evidence>
<dbReference type="STRING" id="1561998.A0A1I7UZM4"/>
<organism evidence="5 6">
    <name type="scientific">Caenorhabditis tropicalis</name>
    <dbReference type="NCBI Taxonomy" id="1561998"/>
    <lineage>
        <taxon>Eukaryota</taxon>
        <taxon>Metazoa</taxon>
        <taxon>Ecdysozoa</taxon>
        <taxon>Nematoda</taxon>
        <taxon>Chromadorea</taxon>
        <taxon>Rhabditida</taxon>
        <taxon>Rhabditina</taxon>
        <taxon>Rhabditomorpha</taxon>
        <taxon>Rhabditoidea</taxon>
        <taxon>Rhabditidae</taxon>
        <taxon>Peloderinae</taxon>
        <taxon>Caenorhabditis</taxon>
    </lineage>
</organism>
<name>A0A1I7UZM4_9PELO</name>
<evidence type="ECO:0000256" key="2">
    <source>
        <dbReference type="ARBA" id="ARBA00023163"/>
    </source>
</evidence>
<protein>
    <submittedName>
        <fullName evidence="6">NR LBD domain-containing protein</fullName>
    </submittedName>
</protein>
<dbReference type="InterPro" id="IPR052499">
    <property type="entry name" value="C.elegans_NHRs"/>
</dbReference>
<evidence type="ECO:0000256" key="3">
    <source>
        <dbReference type="ARBA" id="ARBA00023170"/>
    </source>
</evidence>
<dbReference type="Gene3D" id="1.10.565.10">
    <property type="entry name" value="Retinoid X Receptor"/>
    <property type="match status" value="1"/>
</dbReference>
<dbReference type="InterPro" id="IPR035500">
    <property type="entry name" value="NHR-like_dom_sf"/>
</dbReference>
<dbReference type="SUPFAM" id="SSF48508">
    <property type="entry name" value="Nuclear receptor ligand-binding domain"/>
    <property type="match status" value="1"/>
</dbReference>